<keyword evidence="3" id="KW-1185">Reference proteome</keyword>
<feature type="region of interest" description="Disordered" evidence="1">
    <location>
        <begin position="103"/>
        <end position="193"/>
    </location>
</feature>
<gene>
    <name evidence="2" type="ORF">DICVIV_10178</name>
</gene>
<proteinExistence type="predicted"/>
<dbReference type="InterPro" id="IPR041913">
    <property type="entry name" value="POLD3_sf"/>
</dbReference>
<reference evidence="2 3" key="1">
    <citation type="submission" date="2013-11" db="EMBL/GenBank/DDBJ databases">
        <title>Draft genome of the bovine lungworm Dictyocaulus viviparus.</title>
        <authorList>
            <person name="Mitreva M."/>
        </authorList>
    </citation>
    <scope>NUCLEOTIDE SEQUENCE [LARGE SCALE GENOMIC DNA]</scope>
    <source>
        <strain evidence="2 3">HannoverDv2000</strain>
    </source>
</reference>
<sequence length="208" mass="23566">MEQLDKFIFQENKIVTPEFLCEHAQVSLVEAKSFMEIFYEVHKGTNGLWATFMAFGTIARSGVRIETTVVFRDADMERVKEEFEEIIKMELLSLQVVEIHNRSPNHPREEGEEIDEQNSTENRSTNDGDSISSGDILPPNDSPEWSSSTTPEDDASDNERPKSSYSWGIVSPDNSEVDSRSPPPSGTPEHVSPIQNFLDCEFIFFPIC</sequence>
<accession>A0A0D8XN63</accession>
<protein>
    <submittedName>
        <fullName evidence="2">Uncharacterized protein</fullName>
    </submittedName>
</protein>
<reference evidence="3" key="2">
    <citation type="journal article" date="2016" name="Sci. Rep.">
        <title>Dictyocaulus viviparus genome, variome and transcriptome elucidate lungworm biology and support future intervention.</title>
        <authorList>
            <person name="McNulty S.N."/>
            <person name="Strube C."/>
            <person name="Rosa B.A."/>
            <person name="Martin J.C."/>
            <person name="Tyagi R."/>
            <person name="Choi Y.J."/>
            <person name="Wang Q."/>
            <person name="Hallsworth Pepin K."/>
            <person name="Zhang X."/>
            <person name="Ozersky P."/>
            <person name="Wilson R.K."/>
            <person name="Sternberg P.W."/>
            <person name="Gasser R.B."/>
            <person name="Mitreva M."/>
        </authorList>
    </citation>
    <scope>NUCLEOTIDE SEQUENCE [LARGE SCALE GENOMIC DNA]</scope>
    <source>
        <strain evidence="3">HannoverDv2000</strain>
    </source>
</reference>
<evidence type="ECO:0000256" key="1">
    <source>
        <dbReference type="SAM" id="MobiDB-lite"/>
    </source>
</evidence>
<feature type="compositionally biased region" description="Polar residues" evidence="1">
    <location>
        <begin position="119"/>
        <end position="133"/>
    </location>
</feature>
<dbReference type="EMBL" id="KN716525">
    <property type="protein sequence ID" value="KJH43806.1"/>
    <property type="molecule type" value="Genomic_DNA"/>
</dbReference>
<evidence type="ECO:0000313" key="3">
    <source>
        <dbReference type="Proteomes" id="UP000053766"/>
    </source>
</evidence>
<dbReference type="AlphaFoldDB" id="A0A0D8XN63"/>
<organism evidence="2 3">
    <name type="scientific">Dictyocaulus viviparus</name>
    <name type="common">Bovine lungworm</name>
    <dbReference type="NCBI Taxonomy" id="29172"/>
    <lineage>
        <taxon>Eukaryota</taxon>
        <taxon>Metazoa</taxon>
        <taxon>Ecdysozoa</taxon>
        <taxon>Nematoda</taxon>
        <taxon>Chromadorea</taxon>
        <taxon>Rhabditida</taxon>
        <taxon>Rhabditina</taxon>
        <taxon>Rhabditomorpha</taxon>
        <taxon>Strongyloidea</taxon>
        <taxon>Metastrongylidae</taxon>
        <taxon>Dictyocaulus</taxon>
    </lineage>
</organism>
<evidence type="ECO:0000313" key="2">
    <source>
        <dbReference type="EMBL" id="KJH43806.1"/>
    </source>
</evidence>
<dbReference type="Proteomes" id="UP000053766">
    <property type="component" value="Unassembled WGS sequence"/>
</dbReference>
<dbReference type="Gene3D" id="3.90.1030.20">
    <property type="entry name" value="DNA polymerase delta, p66 (Cdc27) subunit, wHTH domain"/>
    <property type="match status" value="1"/>
</dbReference>
<name>A0A0D8XN63_DICVI</name>
<dbReference type="OrthoDB" id="514823at2759"/>
<dbReference type="STRING" id="29172.A0A0D8XN63"/>